<keyword evidence="3" id="KW-1185">Reference proteome</keyword>
<sequence length="197" mass="22394">MFSIFYTILFLSAFLRVIPALELNILKAACPEDKDFCAQKAFQGECFGGELPAKVLRKECPCSCENAFNARIQNCCLAVGPVDTRFCLPLCLYNITAQELSSTLAFRCASQLPVWIYCLADGQDSTECCQAKEIPARCHQFCSARLLSCEWDEEDRLDECLLYMDQIINCHKDNLSPRAKFDQSWRSTCPNFSYQEN</sequence>
<protein>
    <recommendedName>
        <fullName evidence="2">Domain of unknown function DB domain-containing protein</fullName>
    </recommendedName>
</protein>
<evidence type="ECO:0000313" key="3">
    <source>
        <dbReference type="Proteomes" id="UP000887575"/>
    </source>
</evidence>
<feature type="domain" description="Domain of unknown function DB" evidence="2">
    <location>
        <begin position="75"/>
        <end position="171"/>
    </location>
</feature>
<accession>A0AAF3J2T8</accession>
<organism evidence="3 4">
    <name type="scientific">Mesorhabditis belari</name>
    <dbReference type="NCBI Taxonomy" id="2138241"/>
    <lineage>
        <taxon>Eukaryota</taxon>
        <taxon>Metazoa</taxon>
        <taxon>Ecdysozoa</taxon>
        <taxon>Nematoda</taxon>
        <taxon>Chromadorea</taxon>
        <taxon>Rhabditida</taxon>
        <taxon>Rhabditina</taxon>
        <taxon>Rhabditomorpha</taxon>
        <taxon>Rhabditoidea</taxon>
        <taxon>Rhabditidae</taxon>
        <taxon>Mesorhabditinae</taxon>
        <taxon>Mesorhabditis</taxon>
    </lineage>
</organism>
<keyword evidence="1" id="KW-0732">Signal</keyword>
<evidence type="ECO:0000259" key="2">
    <source>
        <dbReference type="Pfam" id="PF01682"/>
    </source>
</evidence>
<reference evidence="4" key="1">
    <citation type="submission" date="2024-02" db="UniProtKB">
        <authorList>
            <consortium name="WormBaseParasite"/>
        </authorList>
    </citation>
    <scope>IDENTIFICATION</scope>
</reference>
<dbReference type="InterPro" id="IPR002602">
    <property type="entry name" value="DB"/>
</dbReference>
<evidence type="ECO:0000313" key="4">
    <source>
        <dbReference type="WBParaSite" id="MBELARI_LOCUS12697"/>
    </source>
</evidence>
<dbReference type="Pfam" id="PF01682">
    <property type="entry name" value="DB"/>
    <property type="match status" value="1"/>
</dbReference>
<name>A0AAF3J2T8_9BILA</name>
<proteinExistence type="predicted"/>
<evidence type="ECO:0000256" key="1">
    <source>
        <dbReference type="SAM" id="SignalP"/>
    </source>
</evidence>
<feature type="chain" id="PRO_5042042038" description="Domain of unknown function DB domain-containing protein" evidence="1">
    <location>
        <begin position="21"/>
        <end position="197"/>
    </location>
</feature>
<dbReference type="WBParaSite" id="MBELARI_LOCUS12697">
    <property type="protein sequence ID" value="MBELARI_LOCUS12697"/>
    <property type="gene ID" value="MBELARI_LOCUS12697"/>
</dbReference>
<dbReference type="Proteomes" id="UP000887575">
    <property type="component" value="Unassembled WGS sequence"/>
</dbReference>
<feature type="signal peptide" evidence="1">
    <location>
        <begin position="1"/>
        <end position="20"/>
    </location>
</feature>
<dbReference type="AlphaFoldDB" id="A0AAF3J2T8"/>